<keyword evidence="6 11" id="KW-0969">Cilium</keyword>
<dbReference type="GO" id="GO:0060294">
    <property type="term" value="P:cilium movement involved in cell motility"/>
    <property type="evidence" value="ECO:0007669"/>
    <property type="project" value="UniProtKB-UniRule"/>
</dbReference>
<reference evidence="13" key="1">
    <citation type="submission" date="2020-10" db="EMBL/GenBank/DDBJ databases">
        <title>Chromosome-scale genome assembly of the Allis shad, Alosa alosa.</title>
        <authorList>
            <person name="Margot Z."/>
            <person name="Christophe K."/>
            <person name="Cabau C."/>
            <person name="Louis A."/>
            <person name="Berthelot C."/>
            <person name="Parey E."/>
            <person name="Roest Crollius H."/>
            <person name="Montfort J."/>
            <person name="Robinson-Rechavi M."/>
            <person name="Bucao C."/>
            <person name="Bouchez O."/>
            <person name="Gislard M."/>
            <person name="Lluch J."/>
            <person name="Milhes M."/>
            <person name="Lampietro C."/>
            <person name="Lopez Roques C."/>
            <person name="Donnadieu C."/>
            <person name="Braasch I."/>
            <person name="Desvignes T."/>
            <person name="Postlethwait J."/>
            <person name="Bobe J."/>
            <person name="Guiguen Y."/>
        </authorList>
    </citation>
    <scope>NUCLEOTIDE SEQUENCE</scope>
    <source>
        <strain evidence="13">M-15738</strain>
        <tissue evidence="13">Blood</tissue>
    </source>
</reference>
<dbReference type="GO" id="GO:0060271">
    <property type="term" value="P:cilium assembly"/>
    <property type="evidence" value="ECO:0007669"/>
    <property type="project" value="UniProtKB-UniRule"/>
</dbReference>
<comment type="similarity">
    <text evidence="2 11">Belongs to the tektin family.</text>
</comment>
<evidence type="ECO:0000256" key="4">
    <source>
        <dbReference type="ARBA" id="ARBA00022846"/>
    </source>
</evidence>
<dbReference type="Pfam" id="PF03148">
    <property type="entry name" value="Tektin"/>
    <property type="match status" value="1"/>
</dbReference>
<dbReference type="InterPro" id="IPR048256">
    <property type="entry name" value="Tektin-like"/>
</dbReference>
<dbReference type="GO" id="GO:0015630">
    <property type="term" value="C:microtubule cytoskeleton"/>
    <property type="evidence" value="ECO:0007669"/>
    <property type="project" value="UniProtKB-UniRule"/>
</dbReference>
<proteinExistence type="inferred from homology"/>
<feature type="coiled-coil region" evidence="12">
    <location>
        <begin position="288"/>
        <end position="315"/>
    </location>
</feature>
<keyword evidence="7" id="KW-0206">Cytoskeleton</keyword>
<accession>A0AAV6G320</accession>
<keyword evidence="14" id="KW-1185">Reference proteome</keyword>
<evidence type="ECO:0000256" key="9">
    <source>
        <dbReference type="ARBA" id="ARBA00045224"/>
    </source>
</evidence>
<dbReference type="GO" id="GO:0005634">
    <property type="term" value="C:nucleus"/>
    <property type="evidence" value="ECO:0007669"/>
    <property type="project" value="TreeGrafter"/>
</dbReference>
<evidence type="ECO:0000256" key="11">
    <source>
        <dbReference type="RuleBase" id="RU367040"/>
    </source>
</evidence>
<sequence>MITANPISVVRMSRLIEPPPKFLPHEWKHANNVHCGNAESERARSERLTVESQRLMEKCDRATKHMQDQASKRLEQRIHDIKFWKLELDKKLNEVVSETENLITSKSRVQRALESCFEPLKVTMQCLAEREKRVGIDLVHDEVEQELMKEKEVIEGVTTLLQRTLEQTNEQIRLNRSAKYYLEKDLQGKFQAEKIDDLCSILTSTNQKIDSRAGVLETGPASNTVTPDEWEAFSDINICKAERERTNSVSLRSLVDSLLQQTATDMSLQHEATGAALGINVQRTKSAKALLEDHLSKVLAELASQERNLEALRVNMADKEGPLKVAQARLTARSLRPDVELCHDSAQSQLLTEVQELTSQINSLQEALWEAEMELRALARSQLALEEQIQVKVHSLYIDEVICTQLRQPIVIHNF</sequence>
<dbReference type="AlphaFoldDB" id="A0AAV6G320"/>
<keyword evidence="5 12" id="KW-0175">Coiled coil</keyword>
<evidence type="ECO:0000256" key="8">
    <source>
        <dbReference type="ARBA" id="ARBA00023273"/>
    </source>
</evidence>
<comment type="subunit">
    <text evidence="10">Microtubule inner protein component of sperm flagellar doublet microtubules.</text>
</comment>
<evidence type="ECO:0000256" key="2">
    <source>
        <dbReference type="ARBA" id="ARBA00007209"/>
    </source>
</evidence>
<dbReference type="EMBL" id="JADWDJ010000015">
    <property type="protein sequence ID" value="KAG5269519.1"/>
    <property type="molecule type" value="Genomic_DNA"/>
</dbReference>
<dbReference type="PANTHER" id="PTHR19960:SF25">
    <property type="entry name" value="TEKTIN-1"/>
    <property type="match status" value="1"/>
</dbReference>
<dbReference type="PRINTS" id="PR00511">
    <property type="entry name" value="TEKTIN"/>
</dbReference>
<evidence type="ECO:0000256" key="3">
    <source>
        <dbReference type="ARBA" id="ARBA00022490"/>
    </source>
</evidence>
<keyword evidence="8 11" id="KW-0966">Cell projection</keyword>
<evidence type="ECO:0000313" key="14">
    <source>
        <dbReference type="Proteomes" id="UP000823561"/>
    </source>
</evidence>
<organism evidence="13 14">
    <name type="scientific">Alosa alosa</name>
    <name type="common">allis shad</name>
    <dbReference type="NCBI Taxonomy" id="278164"/>
    <lineage>
        <taxon>Eukaryota</taxon>
        <taxon>Metazoa</taxon>
        <taxon>Chordata</taxon>
        <taxon>Craniata</taxon>
        <taxon>Vertebrata</taxon>
        <taxon>Euteleostomi</taxon>
        <taxon>Actinopterygii</taxon>
        <taxon>Neopterygii</taxon>
        <taxon>Teleostei</taxon>
        <taxon>Clupei</taxon>
        <taxon>Clupeiformes</taxon>
        <taxon>Clupeoidei</taxon>
        <taxon>Clupeidae</taxon>
        <taxon>Alosa</taxon>
    </lineage>
</organism>
<dbReference type="PANTHER" id="PTHR19960">
    <property type="entry name" value="TEKTIN"/>
    <property type="match status" value="1"/>
</dbReference>
<evidence type="ECO:0000256" key="12">
    <source>
        <dbReference type="SAM" id="Coils"/>
    </source>
</evidence>
<dbReference type="GO" id="GO:0005930">
    <property type="term" value="C:axoneme"/>
    <property type="evidence" value="ECO:0007669"/>
    <property type="project" value="UniProtKB-SubCell"/>
</dbReference>
<comment type="function">
    <text evidence="9">Microtubule inner protein (MIP) part of the dynein-decorated doublet microtubules (DMTs) in cilia and flagellar axoneme. Forms filamentous polymers in the walls of ciliary and flagellar microtubules.</text>
</comment>
<dbReference type="Proteomes" id="UP000823561">
    <property type="component" value="Chromosome 15"/>
</dbReference>
<feature type="coiled-coil region" evidence="12">
    <location>
        <begin position="347"/>
        <end position="381"/>
    </location>
</feature>
<protein>
    <recommendedName>
        <fullName evidence="11">Tektin</fullName>
    </recommendedName>
</protein>
<gene>
    <name evidence="13" type="ORF">AALO_G00202930</name>
</gene>
<keyword evidence="3" id="KW-0963">Cytoplasm</keyword>
<comment type="subcellular location">
    <subcellularLocation>
        <location evidence="11">Cytoplasm</location>
        <location evidence="11">Cytoskeleton</location>
        <location evidence="11">Cilium axoneme</location>
    </subcellularLocation>
    <subcellularLocation>
        <location evidence="1">Cytoplasm</location>
        <location evidence="1">Cytoskeleton</location>
        <location evidence="1">Flagellum axoneme</location>
    </subcellularLocation>
</comment>
<evidence type="ECO:0000256" key="1">
    <source>
        <dbReference type="ARBA" id="ARBA00004611"/>
    </source>
</evidence>
<evidence type="ECO:0000256" key="10">
    <source>
        <dbReference type="ARBA" id="ARBA00046435"/>
    </source>
</evidence>
<evidence type="ECO:0000256" key="5">
    <source>
        <dbReference type="ARBA" id="ARBA00023054"/>
    </source>
</evidence>
<comment type="caution">
    <text evidence="13">The sequence shown here is derived from an EMBL/GenBank/DDBJ whole genome shotgun (WGS) entry which is preliminary data.</text>
</comment>
<evidence type="ECO:0000256" key="6">
    <source>
        <dbReference type="ARBA" id="ARBA00023069"/>
    </source>
</evidence>
<keyword evidence="4 11" id="KW-0282">Flagellum</keyword>
<name>A0AAV6G320_9TELE</name>
<dbReference type="InterPro" id="IPR000435">
    <property type="entry name" value="Tektins"/>
</dbReference>
<evidence type="ECO:0000313" key="13">
    <source>
        <dbReference type="EMBL" id="KAG5269519.1"/>
    </source>
</evidence>
<evidence type="ECO:0000256" key="7">
    <source>
        <dbReference type="ARBA" id="ARBA00023212"/>
    </source>
</evidence>